<keyword evidence="3" id="KW-1185">Reference proteome</keyword>
<feature type="compositionally biased region" description="Low complexity" evidence="1">
    <location>
        <begin position="10"/>
        <end position="22"/>
    </location>
</feature>
<accession>A0AAV7Q933</accession>
<evidence type="ECO:0000313" key="2">
    <source>
        <dbReference type="EMBL" id="KAJ1137076.1"/>
    </source>
</evidence>
<comment type="caution">
    <text evidence="2">The sequence shown here is derived from an EMBL/GenBank/DDBJ whole genome shotgun (WGS) entry which is preliminary data.</text>
</comment>
<evidence type="ECO:0000256" key="1">
    <source>
        <dbReference type="SAM" id="MobiDB-lite"/>
    </source>
</evidence>
<proteinExistence type="predicted"/>
<organism evidence="2 3">
    <name type="scientific">Pleurodeles waltl</name>
    <name type="common">Iberian ribbed newt</name>
    <dbReference type="NCBI Taxonomy" id="8319"/>
    <lineage>
        <taxon>Eukaryota</taxon>
        <taxon>Metazoa</taxon>
        <taxon>Chordata</taxon>
        <taxon>Craniata</taxon>
        <taxon>Vertebrata</taxon>
        <taxon>Euteleostomi</taxon>
        <taxon>Amphibia</taxon>
        <taxon>Batrachia</taxon>
        <taxon>Caudata</taxon>
        <taxon>Salamandroidea</taxon>
        <taxon>Salamandridae</taxon>
        <taxon>Pleurodelinae</taxon>
        <taxon>Pleurodeles</taxon>
    </lineage>
</organism>
<feature type="non-terminal residue" evidence="2">
    <location>
        <position position="86"/>
    </location>
</feature>
<dbReference type="EMBL" id="JANPWB010000010">
    <property type="protein sequence ID" value="KAJ1137076.1"/>
    <property type="molecule type" value="Genomic_DNA"/>
</dbReference>
<dbReference type="Proteomes" id="UP001066276">
    <property type="component" value="Chromosome 6"/>
</dbReference>
<dbReference type="AlphaFoldDB" id="A0AAV7Q933"/>
<name>A0AAV7Q933_PLEWA</name>
<feature type="region of interest" description="Disordered" evidence="1">
    <location>
        <begin position="1"/>
        <end position="31"/>
    </location>
</feature>
<sequence length="86" mass="8920">MQSRQSKSDPSPTGPRGSSGTGSHEEPVGQGAYAGIRILTISSACNNGQKLSCAPKGSAWDVEAAVQAFWDAGEFHGSTIHMERSG</sequence>
<reference evidence="2" key="1">
    <citation type="journal article" date="2022" name="bioRxiv">
        <title>Sequencing and chromosome-scale assembly of the giantPleurodeles waltlgenome.</title>
        <authorList>
            <person name="Brown T."/>
            <person name="Elewa A."/>
            <person name="Iarovenko S."/>
            <person name="Subramanian E."/>
            <person name="Araus A.J."/>
            <person name="Petzold A."/>
            <person name="Susuki M."/>
            <person name="Suzuki K.-i.T."/>
            <person name="Hayashi T."/>
            <person name="Toyoda A."/>
            <person name="Oliveira C."/>
            <person name="Osipova E."/>
            <person name="Leigh N.D."/>
            <person name="Simon A."/>
            <person name="Yun M.H."/>
        </authorList>
    </citation>
    <scope>NUCLEOTIDE SEQUENCE</scope>
    <source>
        <strain evidence="2">20211129_DDA</strain>
        <tissue evidence="2">Liver</tissue>
    </source>
</reference>
<evidence type="ECO:0000313" key="3">
    <source>
        <dbReference type="Proteomes" id="UP001066276"/>
    </source>
</evidence>
<gene>
    <name evidence="2" type="ORF">NDU88_003489</name>
</gene>
<protein>
    <submittedName>
        <fullName evidence="2">Uncharacterized protein</fullName>
    </submittedName>
</protein>